<reference evidence="3" key="1">
    <citation type="journal article" date="2019" name="Int. J. Syst. Evol. Microbiol.">
        <title>The Global Catalogue of Microorganisms (GCM) 10K type strain sequencing project: providing services to taxonomists for standard genome sequencing and annotation.</title>
        <authorList>
            <consortium name="The Broad Institute Genomics Platform"/>
            <consortium name="The Broad Institute Genome Sequencing Center for Infectious Disease"/>
            <person name="Wu L."/>
            <person name="Ma J."/>
        </authorList>
    </citation>
    <scope>NUCLEOTIDE SEQUENCE [LARGE SCALE GENOMIC DNA]</scope>
    <source>
        <strain evidence="3">NCAIM B.02333</strain>
    </source>
</reference>
<proteinExistence type="predicted"/>
<keyword evidence="3" id="KW-1185">Reference proteome</keyword>
<feature type="transmembrane region" description="Helical" evidence="1">
    <location>
        <begin position="151"/>
        <end position="169"/>
    </location>
</feature>
<evidence type="ECO:0000256" key="1">
    <source>
        <dbReference type="SAM" id="Phobius"/>
    </source>
</evidence>
<keyword evidence="1" id="KW-0472">Membrane</keyword>
<evidence type="ECO:0008006" key="4">
    <source>
        <dbReference type="Google" id="ProtNLM"/>
    </source>
</evidence>
<keyword evidence="1" id="KW-1133">Transmembrane helix</keyword>
<dbReference type="RefSeq" id="WP_340295985.1">
    <property type="nucleotide sequence ID" value="NZ_JBBEOI010000369.1"/>
</dbReference>
<evidence type="ECO:0000313" key="3">
    <source>
        <dbReference type="Proteomes" id="UP001595685"/>
    </source>
</evidence>
<feature type="transmembrane region" description="Helical" evidence="1">
    <location>
        <begin position="120"/>
        <end position="139"/>
    </location>
</feature>
<name>A0ABV7WBJ6_9MICO</name>
<feature type="transmembrane region" description="Helical" evidence="1">
    <location>
        <begin position="17"/>
        <end position="37"/>
    </location>
</feature>
<dbReference type="EMBL" id="JBHRWW010000001">
    <property type="protein sequence ID" value="MFC3687135.1"/>
    <property type="molecule type" value="Genomic_DNA"/>
</dbReference>
<feature type="transmembrane region" description="Helical" evidence="1">
    <location>
        <begin position="74"/>
        <end position="92"/>
    </location>
</feature>
<gene>
    <name evidence="2" type="ORF">ACFOLH_02130</name>
</gene>
<dbReference type="Proteomes" id="UP001595685">
    <property type="component" value="Unassembled WGS sequence"/>
</dbReference>
<keyword evidence="1" id="KW-0812">Transmembrane</keyword>
<evidence type="ECO:0000313" key="2">
    <source>
        <dbReference type="EMBL" id="MFC3687135.1"/>
    </source>
</evidence>
<organism evidence="2 3">
    <name type="scientific">Aquipuribacter hungaricus</name>
    <dbReference type="NCBI Taxonomy" id="545624"/>
    <lineage>
        <taxon>Bacteria</taxon>
        <taxon>Bacillati</taxon>
        <taxon>Actinomycetota</taxon>
        <taxon>Actinomycetes</taxon>
        <taxon>Micrococcales</taxon>
        <taxon>Intrasporangiaceae</taxon>
        <taxon>Aquipuribacter</taxon>
    </lineage>
</organism>
<protein>
    <recommendedName>
        <fullName evidence="4">Signal transduction histidine kinase</fullName>
    </recommendedName>
</protein>
<feature type="transmembrane region" description="Helical" evidence="1">
    <location>
        <begin position="43"/>
        <end position="62"/>
    </location>
</feature>
<feature type="transmembrane region" description="Helical" evidence="1">
    <location>
        <begin position="98"/>
        <end position="115"/>
    </location>
</feature>
<accession>A0ABV7WBJ6</accession>
<comment type="caution">
    <text evidence="2">The sequence shown here is derived from an EMBL/GenBank/DDBJ whole genome shotgun (WGS) entry which is preliminary data.</text>
</comment>
<sequence>MSDRLEDTVVGRLPRSVVALGILGFVAVLGVLGLVSIDRVVEPGPYVAALVLALASVAAVLLPWPHGRERPTAVAVVAAVVATGLLVVGVLPEERPGYALWYPSFVWVPLSGLALRGHPVLAMAGALLSAGTTVAWTHLTPGVGFLDALDRVVSPTAVVVVAIGVAVLVRQYAGEVDRARAEQLQAARLSAGARAAETERRTRLAQIEQLAAPVLVLLRDAGTVDDRLATECRLLEAALRDGIRGRHLVDAAVRETLWAARTRGVTVRLLDDSGADEAGGSPPPVADVARRCIVEVVEKLENGEVTARLSGPDDATVVVITPDAGDVALACGPALRAQDRPGRGVRVRAVSEAEDELVVTVRQEPPRTS</sequence>